<organism evidence="2 3">
    <name type="scientific">Citrus unshiu</name>
    <name type="common">Satsuma mandarin</name>
    <name type="synonym">Citrus nobilis var. unshiu</name>
    <dbReference type="NCBI Taxonomy" id="55188"/>
    <lineage>
        <taxon>Eukaryota</taxon>
        <taxon>Viridiplantae</taxon>
        <taxon>Streptophyta</taxon>
        <taxon>Embryophyta</taxon>
        <taxon>Tracheophyta</taxon>
        <taxon>Spermatophyta</taxon>
        <taxon>Magnoliopsida</taxon>
        <taxon>eudicotyledons</taxon>
        <taxon>Gunneridae</taxon>
        <taxon>Pentapetalae</taxon>
        <taxon>rosids</taxon>
        <taxon>malvids</taxon>
        <taxon>Sapindales</taxon>
        <taxon>Rutaceae</taxon>
        <taxon>Aurantioideae</taxon>
        <taxon>Citrus</taxon>
    </lineage>
</organism>
<evidence type="ECO:0000256" key="1">
    <source>
        <dbReference type="SAM" id="MobiDB-lite"/>
    </source>
</evidence>
<dbReference type="Proteomes" id="UP000236630">
    <property type="component" value="Unassembled WGS sequence"/>
</dbReference>
<evidence type="ECO:0008006" key="4">
    <source>
        <dbReference type="Google" id="ProtNLM"/>
    </source>
</evidence>
<dbReference type="EMBL" id="BDQV01000565">
    <property type="protein sequence ID" value="GAY66325.1"/>
    <property type="molecule type" value="Genomic_DNA"/>
</dbReference>
<evidence type="ECO:0000313" key="2">
    <source>
        <dbReference type="EMBL" id="GAY66325.1"/>
    </source>
</evidence>
<protein>
    <recommendedName>
        <fullName evidence="4">DUF632 domain-containing protein</fullName>
    </recommendedName>
</protein>
<gene>
    <name evidence="2" type="ORF">CUMW_247820</name>
</gene>
<evidence type="ECO:0000313" key="3">
    <source>
        <dbReference type="Proteomes" id="UP000236630"/>
    </source>
</evidence>
<proteinExistence type="predicted"/>
<accession>A0A2H5QPZ1</accession>
<dbReference type="AlphaFoldDB" id="A0A2H5QPZ1"/>
<sequence>MFSSSSYQKQFPPLEKHTDPQTKVTTKPFVHSPITPNGHLEEPKPFEAVLNWQTQNARAQNSAFRSLDEKLEKVASQVKQTDIKVDKITTQLEQMYFDMQNRVFQLDSDLRSMIKNRYWGPEFRQLKAELARIWYQSPTHKWYHFIILSNII</sequence>
<name>A0A2H5QPZ1_CITUN</name>
<reference evidence="2 3" key="1">
    <citation type="journal article" date="2017" name="Front. Genet.">
        <title>Draft sequencing of the heterozygous diploid genome of Satsuma (Citrus unshiu Marc.) using a hybrid assembly approach.</title>
        <authorList>
            <person name="Shimizu T."/>
            <person name="Tanizawa Y."/>
            <person name="Mochizuki T."/>
            <person name="Nagasaki H."/>
            <person name="Yoshioka T."/>
            <person name="Toyoda A."/>
            <person name="Fujiyama A."/>
            <person name="Kaminuma E."/>
            <person name="Nakamura Y."/>
        </authorList>
    </citation>
    <scope>NUCLEOTIDE SEQUENCE [LARGE SCALE GENOMIC DNA]</scope>
    <source>
        <strain evidence="3">cv. Miyagawa wase</strain>
    </source>
</reference>
<feature type="region of interest" description="Disordered" evidence="1">
    <location>
        <begin position="1"/>
        <end position="38"/>
    </location>
</feature>
<keyword evidence="3" id="KW-1185">Reference proteome</keyword>
<comment type="caution">
    <text evidence="2">The sequence shown here is derived from an EMBL/GenBank/DDBJ whole genome shotgun (WGS) entry which is preliminary data.</text>
</comment>